<dbReference type="AlphaFoldDB" id="A0A2P2QGZ8"/>
<name>A0A2P2QGZ8_RHIMU</name>
<evidence type="ECO:0000313" key="1">
    <source>
        <dbReference type="EMBL" id="MBX66279.1"/>
    </source>
</evidence>
<accession>A0A2P2QGZ8</accession>
<dbReference type="EMBL" id="GGEC01085795">
    <property type="protein sequence ID" value="MBX66279.1"/>
    <property type="molecule type" value="Transcribed_RNA"/>
</dbReference>
<protein>
    <submittedName>
        <fullName evidence="1">Uncharacterized protein</fullName>
    </submittedName>
</protein>
<reference evidence="1" key="1">
    <citation type="submission" date="2018-02" db="EMBL/GenBank/DDBJ databases">
        <title>Rhizophora mucronata_Transcriptome.</title>
        <authorList>
            <person name="Meera S.P."/>
            <person name="Sreeshan A."/>
            <person name="Augustine A."/>
        </authorList>
    </citation>
    <scope>NUCLEOTIDE SEQUENCE</scope>
    <source>
        <tissue evidence="1">Leaf</tissue>
    </source>
</reference>
<sequence length="20" mass="2360">MKLHIACYSTYSMTLRNAQK</sequence>
<organism evidence="1">
    <name type="scientific">Rhizophora mucronata</name>
    <name type="common">Asiatic mangrove</name>
    <dbReference type="NCBI Taxonomy" id="61149"/>
    <lineage>
        <taxon>Eukaryota</taxon>
        <taxon>Viridiplantae</taxon>
        <taxon>Streptophyta</taxon>
        <taxon>Embryophyta</taxon>
        <taxon>Tracheophyta</taxon>
        <taxon>Spermatophyta</taxon>
        <taxon>Magnoliopsida</taxon>
        <taxon>eudicotyledons</taxon>
        <taxon>Gunneridae</taxon>
        <taxon>Pentapetalae</taxon>
        <taxon>rosids</taxon>
        <taxon>fabids</taxon>
        <taxon>Malpighiales</taxon>
        <taxon>Rhizophoraceae</taxon>
        <taxon>Rhizophora</taxon>
    </lineage>
</organism>
<proteinExistence type="predicted"/>